<keyword evidence="3" id="KW-1185">Reference proteome</keyword>
<accession>A0A0C2M4X7</accession>
<comment type="similarity">
    <text evidence="1">Belongs to the WD repeat coronin family.</text>
</comment>
<dbReference type="Gene3D" id="2.130.10.10">
    <property type="entry name" value="YVTN repeat-like/Quinoprotein amine dehydrogenase"/>
    <property type="match status" value="1"/>
</dbReference>
<reference evidence="2 3" key="1">
    <citation type="journal article" date="2014" name="Genome Biol. Evol.">
        <title>The genome of the myxosporean Thelohanellus kitauei shows adaptations to nutrient acquisition within its fish host.</title>
        <authorList>
            <person name="Yang Y."/>
            <person name="Xiong J."/>
            <person name="Zhou Z."/>
            <person name="Huo F."/>
            <person name="Miao W."/>
            <person name="Ran C."/>
            <person name="Liu Y."/>
            <person name="Zhang J."/>
            <person name="Feng J."/>
            <person name="Wang M."/>
            <person name="Wang M."/>
            <person name="Wang L."/>
            <person name="Yao B."/>
        </authorList>
    </citation>
    <scope>NUCLEOTIDE SEQUENCE [LARGE SCALE GENOMIC DNA]</scope>
    <source>
        <strain evidence="2">Wuqing</strain>
    </source>
</reference>
<comment type="caution">
    <text evidence="2">The sequence shown here is derived from an EMBL/GenBank/DDBJ whole genome shotgun (WGS) entry which is preliminary data.</text>
</comment>
<dbReference type="OMA" id="WEASMSV"/>
<evidence type="ECO:0000313" key="2">
    <source>
        <dbReference type="EMBL" id="KII62075.1"/>
    </source>
</evidence>
<dbReference type="SMART" id="SM01167">
    <property type="entry name" value="DUF1900"/>
    <property type="match status" value="1"/>
</dbReference>
<proteinExistence type="inferred from homology"/>
<evidence type="ECO:0000256" key="1">
    <source>
        <dbReference type="ARBA" id="ARBA00009482"/>
    </source>
</evidence>
<name>A0A0C2M4X7_THEKT</name>
<gene>
    <name evidence="2" type="ORF">RF11_02576</name>
</gene>
<dbReference type="Proteomes" id="UP000031668">
    <property type="component" value="Unassembled WGS sequence"/>
</dbReference>
<dbReference type="PANTHER" id="PTHR10856:SF20">
    <property type="entry name" value="CORONIN-7"/>
    <property type="match status" value="1"/>
</dbReference>
<dbReference type="AlphaFoldDB" id="A0A0C2M4X7"/>
<dbReference type="PANTHER" id="PTHR10856">
    <property type="entry name" value="CORONIN"/>
    <property type="match status" value="1"/>
</dbReference>
<dbReference type="OrthoDB" id="1850764at2759"/>
<dbReference type="InterPro" id="IPR015943">
    <property type="entry name" value="WD40/YVTN_repeat-like_dom_sf"/>
</dbReference>
<evidence type="ECO:0000313" key="3">
    <source>
        <dbReference type="Proteomes" id="UP000031668"/>
    </source>
</evidence>
<protein>
    <submittedName>
        <fullName evidence="2">Coronin-7</fullName>
    </submittedName>
</protein>
<organism evidence="2 3">
    <name type="scientific">Thelohanellus kitauei</name>
    <name type="common">Myxosporean</name>
    <dbReference type="NCBI Taxonomy" id="669202"/>
    <lineage>
        <taxon>Eukaryota</taxon>
        <taxon>Metazoa</taxon>
        <taxon>Cnidaria</taxon>
        <taxon>Myxozoa</taxon>
        <taxon>Myxosporea</taxon>
        <taxon>Bivalvulida</taxon>
        <taxon>Platysporina</taxon>
        <taxon>Myxobolidae</taxon>
        <taxon>Thelohanellus</taxon>
    </lineage>
</organism>
<dbReference type="EMBL" id="JWZT01005118">
    <property type="protein sequence ID" value="KII62075.1"/>
    <property type="molecule type" value="Genomic_DNA"/>
</dbReference>
<dbReference type="Pfam" id="PF16300">
    <property type="entry name" value="WD40_4"/>
    <property type="match status" value="1"/>
</dbReference>
<sequence>MPVEIRKDSVGLMELPRYQSCEPHSTACLLRKDLCDVRGIEVARFVRLLKSSTELVSFTVPRYKAEYFHDDLYPPTRKIWEASMSVDDYINKKDNLQGTLDLQPEGLQKMSEADSGAQKIPRYNSKAELRRVMMEKGESTSDFLGNVMEKVKIKENDPILHEEKEGISESEWDD</sequence>
<dbReference type="InterPro" id="IPR015505">
    <property type="entry name" value="Coronin"/>
</dbReference>